<proteinExistence type="predicted"/>
<reference evidence="2 3" key="1">
    <citation type="submission" date="2018-03" db="EMBL/GenBank/DDBJ databases">
        <title>Rhodobacter veldkampii.</title>
        <authorList>
            <person name="Meyer T.E."/>
            <person name="Miller S."/>
            <person name="Lodha T."/>
            <person name="Gandham S."/>
            <person name="Chintalapati S."/>
            <person name="Chintalapati V.R."/>
        </authorList>
    </citation>
    <scope>NUCLEOTIDE SEQUENCE [LARGE SCALE GENOMIC DNA]</scope>
    <source>
        <strain evidence="2 3">DSM 11550</strain>
    </source>
</reference>
<dbReference type="Proteomes" id="UP000241899">
    <property type="component" value="Unassembled WGS sequence"/>
</dbReference>
<dbReference type="InterPro" id="IPR036844">
    <property type="entry name" value="Hint_dom_sf"/>
</dbReference>
<dbReference type="RefSeq" id="WP_107324241.1">
    <property type="nucleotide sequence ID" value="NZ_NHSP01000024.1"/>
</dbReference>
<evidence type="ECO:0000313" key="3">
    <source>
        <dbReference type="Proteomes" id="UP000241899"/>
    </source>
</evidence>
<dbReference type="SUPFAM" id="SSF51294">
    <property type="entry name" value="Hedgehog/intein (Hint) domain"/>
    <property type="match status" value="1"/>
</dbReference>
<gene>
    <name evidence="2" type="ORF">C5F46_04885</name>
</gene>
<dbReference type="InterPro" id="IPR028992">
    <property type="entry name" value="Hedgehog/Intein_dom"/>
</dbReference>
<protein>
    <recommendedName>
        <fullName evidence="1">Hedgehog/Intein (Hint) domain-containing protein</fullName>
    </recommendedName>
</protein>
<accession>A0A2T4JK35</accession>
<organism evidence="2 3">
    <name type="scientific">Phaeovulum veldkampii DSM 11550</name>
    <dbReference type="NCBI Taxonomy" id="1185920"/>
    <lineage>
        <taxon>Bacteria</taxon>
        <taxon>Pseudomonadati</taxon>
        <taxon>Pseudomonadota</taxon>
        <taxon>Alphaproteobacteria</taxon>
        <taxon>Rhodobacterales</taxon>
        <taxon>Paracoccaceae</taxon>
        <taxon>Phaeovulum</taxon>
    </lineage>
</organism>
<evidence type="ECO:0000259" key="1">
    <source>
        <dbReference type="Pfam" id="PF13403"/>
    </source>
</evidence>
<dbReference type="Pfam" id="PF13403">
    <property type="entry name" value="Hint_2"/>
    <property type="match status" value="1"/>
</dbReference>
<dbReference type="AlphaFoldDB" id="A0A2T4JK35"/>
<feature type="domain" description="Hedgehog/Intein (Hint)" evidence="1">
    <location>
        <begin position="153"/>
        <end position="297"/>
    </location>
</feature>
<dbReference type="OrthoDB" id="6305173at2"/>
<sequence>MATVNLILRGDQLGTYTALSGTGNNADRVTTLTGVQALGTSDQFYIAVVEQINDGVTEFQNGQYITIYAAVKDANGNWVPGTTQVMPRTGVQPDEEQGMAGGDEHLIITGTKFLIDLGGVPATPTTVTYSQADQVSAPDTGDNDGNLDFTDFPCLAAGTLVQAKTGPVPVETLRPGDLLRCAGGALREVRWVGQRTLTFDDDDDRHKPICLRAASLGASYPTRDLIVSPQHRIAVSGRLVTEMFETDTVLAPARGLVPLAGVRMMRGRKSVTYVSVLLDRHAVMLAEGAPVESFYPGPEGMRTLGPKLAAEVCAAVPGLAKAGVFAAYGAPAWPVISVSEARLLAQRMLNARRIVTGAGRLGLMSGAAGLDTAPARGAAAA</sequence>
<comment type="caution">
    <text evidence="2">The sequence shown here is derived from an EMBL/GenBank/DDBJ whole genome shotgun (WGS) entry which is preliminary data.</text>
</comment>
<name>A0A2T4JK35_9RHOB</name>
<keyword evidence="3" id="KW-1185">Reference proteome</keyword>
<evidence type="ECO:0000313" key="2">
    <source>
        <dbReference type="EMBL" id="PTE18279.1"/>
    </source>
</evidence>
<dbReference type="EMBL" id="PZKF01000008">
    <property type="protein sequence ID" value="PTE18279.1"/>
    <property type="molecule type" value="Genomic_DNA"/>
</dbReference>